<gene>
    <name evidence="1" type="ORF">BOTBODRAFT_109706</name>
</gene>
<evidence type="ECO:0000313" key="2">
    <source>
        <dbReference type="Proteomes" id="UP000027195"/>
    </source>
</evidence>
<reference evidence="2" key="1">
    <citation type="journal article" date="2014" name="Proc. Natl. Acad. Sci. U.S.A.">
        <title>Extensive sampling of basidiomycete genomes demonstrates inadequacy of the white-rot/brown-rot paradigm for wood decay fungi.</title>
        <authorList>
            <person name="Riley R."/>
            <person name="Salamov A.A."/>
            <person name="Brown D.W."/>
            <person name="Nagy L.G."/>
            <person name="Floudas D."/>
            <person name="Held B.W."/>
            <person name="Levasseur A."/>
            <person name="Lombard V."/>
            <person name="Morin E."/>
            <person name="Otillar R."/>
            <person name="Lindquist E.A."/>
            <person name="Sun H."/>
            <person name="LaButti K.M."/>
            <person name="Schmutz J."/>
            <person name="Jabbour D."/>
            <person name="Luo H."/>
            <person name="Baker S.E."/>
            <person name="Pisabarro A.G."/>
            <person name="Walton J.D."/>
            <person name="Blanchette R.A."/>
            <person name="Henrissat B."/>
            <person name="Martin F."/>
            <person name="Cullen D."/>
            <person name="Hibbett D.S."/>
            <person name="Grigoriev I.V."/>
        </authorList>
    </citation>
    <scope>NUCLEOTIDE SEQUENCE [LARGE SCALE GENOMIC DNA]</scope>
    <source>
        <strain evidence="2">FD-172 SS1</strain>
    </source>
</reference>
<accession>A0A067MS78</accession>
<evidence type="ECO:0008006" key="3">
    <source>
        <dbReference type="Google" id="ProtNLM"/>
    </source>
</evidence>
<keyword evidence="2" id="KW-1185">Reference proteome</keyword>
<dbReference type="SUPFAM" id="SSF52540">
    <property type="entry name" value="P-loop containing nucleoside triphosphate hydrolases"/>
    <property type="match status" value="1"/>
</dbReference>
<dbReference type="Gene3D" id="3.40.50.300">
    <property type="entry name" value="P-loop containing nucleotide triphosphate hydrolases"/>
    <property type="match status" value="1"/>
</dbReference>
<dbReference type="AlphaFoldDB" id="A0A067MS78"/>
<proteinExistence type="predicted"/>
<feature type="non-terminal residue" evidence="1">
    <location>
        <position position="1"/>
    </location>
</feature>
<sequence>RFRILVIGRANSGKTTVLQAVCGTDRKPEVYDEDGDRLCAAPSPPSSVRGEHYIEYQLIFPGKNGFVFHDSRGFEAGAVDERDIAQRFIDERATRVSLHERIHAIWYCFSADTNRFHTELDFFEKINTGDGCYCNPSIAIFTKFDGLDAEVYMELCDEGVPSDKAFADAHSCADEKFDQTCLHLVRSQKYLPSGEVHLRSKSYLCDAMSKLVEKAVNSLNSKVLLQILVSVQQNTVEIS</sequence>
<evidence type="ECO:0000313" key="1">
    <source>
        <dbReference type="EMBL" id="KDQ14712.1"/>
    </source>
</evidence>
<dbReference type="EMBL" id="KL198036">
    <property type="protein sequence ID" value="KDQ14712.1"/>
    <property type="molecule type" value="Genomic_DNA"/>
</dbReference>
<organism evidence="1 2">
    <name type="scientific">Botryobasidium botryosum (strain FD-172 SS1)</name>
    <dbReference type="NCBI Taxonomy" id="930990"/>
    <lineage>
        <taxon>Eukaryota</taxon>
        <taxon>Fungi</taxon>
        <taxon>Dikarya</taxon>
        <taxon>Basidiomycota</taxon>
        <taxon>Agaricomycotina</taxon>
        <taxon>Agaricomycetes</taxon>
        <taxon>Cantharellales</taxon>
        <taxon>Botryobasidiaceae</taxon>
        <taxon>Botryobasidium</taxon>
    </lineage>
</organism>
<dbReference type="InterPro" id="IPR027417">
    <property type="entry name" value="P-loop_NTPase"/>
</dbReference>
<dbReference type="HOGENOM" id="CLU_023805_1_1_1"/>
<dbReference type="InParanoid" id="A0A067MS78"/>
<dbReference type="Proteomes" id="UP000027195">
    <property type="component" value="Unassembled WGS sequence"/>
</dbReference>
<name>A0A067MS78_BOTB1</name>
<protein>
    <recommendedName>
        <fullName evidence="3">G domain-containing protein</fullName>
    </recommendedName>
</protein>
<dbReference type="OrthoDB" id="59699at2759"/>